<dbReference type="EMBL" id="BGPR01140495">
    <property type="protein sequence ID" value="GBN66621.1"/>
    <property type="molecule type" value="Genomic_DNA"/>
</dbReference>
<protein>
    <submittedName>
        <fullName evidence="1">Uncharacterized protein</fullName>
    </submittedName>
</protein>
<dbReference type="OrthoDB" id="60433at2759"/>
<dbReference type="AlphaFoldDB" id="A0A4Y2QTF1"/>
<sequence>MHIVFSFRFTGADSSIRDYSGKRPLHYLPKGQAERKTEIPIAPAWQMKSFRFKRKFVYRNSHESMPVKRDISKISHEPTPVKKDIPKISCEFMPSKQDISRISNESIPVKVRIVNSLCLNIGE</sequence>
<evidence type="ECO:0000313" key="4">
    <source>
        <dbReference type="Proteomes" id="UP000499080"/>
    </source>
</evidence>
<gene>
    <name evidence="2" type="ORF">AVEN_112946_1</name>
    <name evidence="3" type="ORF">AVEN_114190_1</name>
    <name evidence="1" type="ORF">AVEN_26953_1</name>
</gene>
<evidence type="ECO:0000313" key="3">
    <source>
        <dbReference type="EMBL" id="GBN66624.1"/>
    </source>
</evidence>
<proteinExistence type="predicted"/>
<accession>A0A4Y2QTF1</accession>
<dbReference type="EMBL" id="BGPR01140483">
    <property type="protein sequence ID" value="GBN66593.1"/>
    <property type="molecule type" value="Genomic_DNA"/>
</dbReference>
<organism evidence="1 4">
    <name type="scientific">Araneus ventricosus</name>
    <name type="common">Orbweaver spider</name>
    <name type="synonym">Epeira ventricosa</name>
    <dbReference type="NCBI Taxonomy" id="182803"/>
    <lineage>
        <taxon>Eukaryota</taxon>
        <taxon>Metazoa</taxon>
        <taxon>Ecdysozoa</taxon>
        <taxon>Arthropoda</taxon>
        <taxon>Chelicerata</taxon>
        <taxon>Arachnida</taxon>
        <taxon>Araneae</taxon>
        <taxon>Araneomorphae</taxon>
        <taxon>Entelegynae</taxon>
        <taxon>Araneoidea</taxon>
        <taxon>Araneidae</taxon>
        <taxon>Araneus</taxon>
    </lineage>
</organism>
<dbReference type="EMBL" id="BGPR01140496">
    <property type="protein sequence ID" value="GBN66624.1"/>
    <property type="molecule type" value="Genomic_DNA"/>
</dbReference>
<name>A0A4Y2QTF1_ARAVE</name>
<reference evidence="1 4" key="1">
    <citation type="journal article" date="2019" name="Sci. Rep.">
        <title>Orb-weaving spider Araneus ventricosus genome elucidates the spidroin gene catalogue.</title>
        <authorList>
            <person name="Kono N."/>
            <person name="Nakamura H."/>
            <person name="Ohtoshi R."/>
            <person name="Moran D.A.P."/>
            <person name="Shinohara A."/>
            <person name="Yoshida Y."/>
            <person name="Fujiwara M."/>
            <person name="Mori M."/>
            <person name="Tomita M."/>
            <person name="Arakawa K."/>
        </authorList>
    </citation>
    <scope>NUCLEOTIDE SEQUENCE [LARGE SCALE GENOMIC DNA]</scope>
</reference>
<dbReference type="Proteomes" id="UP000499080">
    <property type="component" value="Unassembled WGS sequence"/>
</dbReference>
<evidence type="ECO:0000313" key="1">
    <source>
        <dbReference type="EMBL" id="GBN66593.1"/>
    </source>
</evidence>
<evidence type="ECO:0000313" key="2">
    <source>
        <dbReference type="EMBL" id="GBN66621.1"/>
    </source>
</evidence>
<keyword evidence="4" id="KW-1185">Reference proteome</keyword>
<comment type="caution">
    <text evidence="1">The sequence shown here is derived from an EMBL/GenBank/DDBJ whole genome shotgun (WGS) entry which is preliminary data.</text>
</comment>